<dbReference type="Pfam" id="PF00877">
    <property type="entry name" value="NLPC_P60"/>
    <property type="match status" value="1"/>
</dbReference>
<evidence type="ECO:0000256" key="4">
    <source>
        <dbReference type="ARBA" id="ARBA00022737"/>
    </source>
</evidence>
<dbReference type="SMART" id="SM00257">
    <property type="entry name" value="LysM"/>
    <property type="match status" value="1"/>
</dbReference>
<dbReference type="GO" id="GO:0008234">
    <property type="term" value="F:cysteine-type peptidase activity"/>
    <property type="evidence" value="ECO:0007669"/>
    <property type="project" value="UniProtKB-KW"/>
</dbReference>
<dbReference type="InterPro" id="IPR038765">
    <property type="entry name" value="Papain-like_cys_pep_sf"/>
</dbReference>
<dbReference type="SUPFAM" id="SSF54001">
    <property type="entry name" value="Cysteine proteinases"/>
    <property type="match status" value="1"/>
</dbReference>
<feature type="domain" description="NlpC/P60" evidence="8">
    <location>
        <begin position="103"/>
        <end position="228"/>
    </location>
</feature>
<keyword evidence="3" id="KW-0732">Signal</keyword>
<dbReference type="GO" id="GO:0006508">
    <property type="term" value="P:proteolysis"/>
    <property type="evidence" value="ECO:0007669"/>
    <property type="project" value="UniProtKB-KW"/>
</dbReference>
<accession>A0A1W1BKE6</accession>
<proteinExistence type="inferred from homology"/>
<organism evidence="9">
    <name type="scientific">hydrothermal vent metagenome</name>
    <dbReference type="NCBI Taxonomy" id="652676"/>
    <lineage>
        <taxon>unclassified sequences</taxon>
        <taxon>metagenomes</taxon>
        <taxon>ecological metagenomes</taxon>
    </lineage>
</organism>
<evidence type="ECO:0000259" key="8">
    <source>
        <dbReference type="PROSITE" id="PS51935"/>
    </source>
</evidence>
<dbReference type="PROSITE" id="PS51782">
    <property type="entry name" value="LYSM"/>
    <property type="match status" value="1"/>
</dbReference>
<evidence type="ECO:0000256" key="5">
    <source>
        <dbReference type="ARBA" id="ARBA00022801"/>
    </source>
</evidence>
<dbReference type="PANTHER" id="PTHR47053:SF1">
    <property type="entry name" value="MUREIN DD-ENDOPEPTIDASE MEPH-RELATED"/>
    <property type="match status" value="1"/>
</dbReference>
<sequence>MKRLIIPTLLMSSLVTAKNSYHPLKSMLLNPSKSISVNLKGVTNDTYKVKVGDDLASVSSRYNISIKKIKKFNHLKSSKSLVIGSTLKIPDQTIKLETLLSNIKNISPLLKEAREHLGKSYVWGAVGPAQFDCSGFTSFVCRKNGINIPRTSIMQGEVGLKVARKELKEGDLIFFDTSKEKKGYITHVGIYLGDNNFIHASSANKKVVISSLNQSFYKARFKWGRRVNQLLASK</sequence>
<dbReference type="InterPro" id="IPR051202">
    <property type="entry name" value="Peptidase_C40"/>
</dbReference>
<keyword evidence="4" id="KW-0677">Repeat</keyword>
<evidence type="ECO:0000259" key="7">
    <source>
        <dbReference type="PROSITE" id="PS51782"/>
    </source>
</evidence>
<comment type="similarity">
    <text evidence="1">Belongs to the peptidase C40 family.</text>
</comment>
<evidence type="ECO:0000256" key="2">
    <source>
        <dbReference type="ARBA" id="ARBA00022670"/>
    </source>
</evidence>
<dbReference type="SUPFAM" id="SSF54106">
    <property type="entry name" value="LysM domain"/>
    <property type="match status" value="1"/>
</dbReference>
<evidence type="ECO:0000313" key="9">
    <source>
        <dbReference type="EMBL" id="SFV53941.1"/>
    </source>
</evidence>
<name>A0A1W1BKE6_9ZZZZ</name>
<protein>
    <submittedName>
        <fullName evidence="9">NLP/P60</fullName>
    </submittedName>
</protein>
<dbReference type="CDD" id="cd00118">
    <property type="entry name" value="LysM"/>
    <property type="match status" value="1"/>
</dbReference>
<dbReference type="PROSITE" id="PS51935">
    <property type="entry name" value="NLPC_P60"/>
    <property type="match status" value="1"/>
</dbReference>
<keyword evidence="2" id="KW-0645">Protease</keyword>
<dbReference type="InterPro" id="IPR018392">
    <property type="entry name" value="LysM"/>
</dbReference>
<dbReference type="InterPro" id="IPR036779">
    <property type="entry name" value="LysM_dom_sf"/>
</dbReference>
<dbReference type="Pfam" id="PF01476">
    <property type="entry name" value="LysM"/>
    <property type="match status" value="1"/>
</dbReference>
<evidence type="ECO:0000256" key="3">
    <source>
        <dbReference type="ARBA" id="ARBA00022729"/>
    </source>
</evidence>
<dbReference type="EMBL" id="FPHG01000021">
    <property type="protein sequence ID" value="SFV53941.1"/>
    <property type="molecule type" value="Genomic_DNA"/>
</dbReference>
<feature type="domain" description="LysM" evidence="7">
    <location>
        <begin position="45"/>
        <end position="89"/>
    </location>
</feature>
<dbReference type="PANTHER" id="PTHR47053">
    <property type="entry name" value="MUREIN DD-ENDOPEPTIDASE MEPH-RELATED"/>
    <property type="match status" value="1"/>
</dbReference>
<gene>
    <name evidence="9" type="ORF">MNB_SV-9-659</name>
</gene>
<keyword evidence="5" id="KW-0378">Hydrolase</keyword>
<keyword evidence="6" id="KW-0788">Thiol protease</keyword>
<reference evidence="9" key="1">
    <citation type="submission" date="2016-10" db="EMBL/GenBank/DDBJ databases">
        <authorList>
            <person name="de Groot N.N."/>
        </authorList>
    </citation>
    <scope>NUCLEOTIDE SEQUENCE</scope>
</reference>
<dbReference type="AlphaFoldDB" id="A0A1W1BKE6"/>
<evidence type="ECO:0000256" key="1">
    <source>
        <dbReference type="ARBA" id="ARBA00007074"/>
    </source>
</evidence>
<dbReference type="Gene3D" id="3.10.350.10">
    <property type="entry name" value="LysM domain"/>
    <property type="match status" value="1"/>
</dbReference>
<evidence type="ECO:0000256" key="6">
    <source>
        <dbReference type="ARBA" id="ARBA00022807"/>
    </source>
</evidence>
<dbReference type="Gene3D" id="3.90.1720.10">
    <property type="entry name" value="endopeptidase domain like (from Nostoc punctiforme)"/>
    <property type="match status" value="1"/>
</dbReference>
<dbReference type="InterPro" id="IPR000064">
    <property type="entry name" value="NLP_P60_dom"/>
</dbReference>